<keyword evidence="4" id="KW-1185">Reference proteome</keyword>
<keyword evidence="3" id="KW-0496">Mitochondrion</keyword>
<dbReference type="SMART" id="SM00465">
    <property type="entry name" value="GIYc"/>
    <property type="match status" value="1"/>
</dbReference>
<accession>Q02688</accession>
<protein>
    <submittedName>
        <fullName evidence="3">GIY COI i6 grp IB protein</fullName>
    </submittedName>
</protein>
<dbReference type="InterPro" id="IPR003647">
    <property type="entry name" value="Intron_nuc_1_rpt"/>
</dbReference>
<dbReference type="InterPro" id="IPR000305">
    <property type="entry name" value="GIY-YIG_endonuc"/>
</dbReference>
<proteinExistence type="predicted"/>
<feature type="non-terminal residue" evidence="3">
    <location>
        <position position="1"/>
    </location>
</feature>
<evidence type="ECO:0000256" key="1">
    <source>
        <dbReference type="SAM" id="MobiDB-lite"/>
    </source>
</evidence>
<evidence type="ECO:0000313" key="3">
    <source>
        <dbReference type="EMBL" id="CAA38783.1"/>
    </source>
</evidence>
<evidence type="ECO:0000259" key="2">
    <source>
        <dbReference type="SMART" id="SM00465"/>
    </source>
</evidence>
<feature type="region of interest" description="Disordered" evidence="1">
    <location>
        <begin position="36"/>
        <end position="63"/>
    </location>
</feature>
<dbReference type="AlphaFoldDB" id="Q02688"/>
<dbReference type="CDD" id="cd10445">
    <property type="entry name" value="GIY-YIG_bI1_like"/>
    <property type="match status" value="1"/>
</dbReference>
<dbReference type="SUPFAM" id="SSF82771">
    <property type="entry name" value="GIY-YIG endonuclease"/>
    <property type="match status" value="1"/>
</dbReference>
<geneLocation type="mitochondrion" evidence="3"/>
<dbReference type="EMBL" id="X55026">
    <property type="protein sequence ID" value="CAA38783.1"/>
    <property type="molecule type" value="Genomic_DNA"/>
</dbReference>
<feature type="compositionally biased region" description="Low complexity" evidence="1">
    <location>
        <begin position="36"/>
        <end position="57"/>
    </location>
</feature>
<feature type="domain" description="GIY-YIG" evidence="2">
    <location>
        <begin position="153"/>
        <end position="242"/>
    </location>
</feature>
<dbReference type="PIR" id="G48327">
    <property type="entry name" value="G48327"/>
</dbReference>
<dbReference type="Proteomes" id="UP000001197">
    <property type="component" value="Mitochondrion"/>
</dbReference>
<sequence>FGFSVFVFKFLKNSRSFTLIINKCYFSTKPKQEFQNNFNKDNNSGGDNNSIKNSSPEKNNKSKLDNRWKEILGRAGPNKYSHVLAIEHINSGEAVTAKKINEILAYCNIKITDQELKSLINTPSFTLTSLNEKSITKEIIKDKLGLPDSKERIPGIYIFTHLSTGRKYVGSSSQLAFRLNGYINLSHRESGLLIPLLKKERLKNFALQVFPFYNNYIKGSEIVLEQYYLLDPSFTLNTIRVANNPSGSNSKSLYMYNRDMTNLYFFSTQQIDFIRKLNIHHTTFTKHLENGTFYLGKYLFSRMPVLTAKVKYMSYLDLCLMLEKDRVKYNKNKPLNSSSKAVILTDVNNLENTIVLPSLGKCVEYLQDKGLSASQVSLVKYINSGKAYKGYLCKLP</sequence>
<dbReference type="InterPro" id="IPR035901">
    <property type="entry name" value="GIY-YIG_endonuc_sf"/>
</dbReference>
<reference evidence="3 4" key="1">
    <citation type="journal article" date="1990" name="Curr. Genet.">
        <title>The complete DNA sequence of the mitochondrial genome of Podospora anserina.</title>
        <authorList>
            <person name="Cummings D.J."/>
            <person name="McNally K.L."/>
            <person name="Domenico J.M."/>
            <person name="Matsuura E.T."/>
        </authorList>
    </citation>
    <scope>NUCLEOTIDE SEQUENCE [LARGE SCALE GENOMIC DNA]</scope>
    <source>
        <strain evidence="4">s</strain>
    </source>
</reference>
<evidence type="ECO:0000313" key="4">
    <source>
        <dbReference type="Proteomes" id="UP000001197"/>
    </source>
</evidence>
<name>Q02688_PODAN</name>
<dbReference type="InParanoid" id="Q02688"/>
<dbReference type="SMART" id="SM00497">
    <property type="entry name" value="IENR1"/>
    <property type="match status" value="2"/>
</dbReference>
<organism evidence="3 4">
    <name type="scientific">Podospora anserina (strain S / ATCC MYA-4624 / DSM 980 / FGSC 10383)</name>
    <name type="common">Pleurage anserina</name>
    <dbReference type="NCBI Taxonomy" id="515849"/>
    <lineage>
        <taxon>Eukaryota</taxon>
        <taxon>Fungi</taxon>
        <taxon>Dikarya</taxon>
        <taxon>Ascomycota</taxon>
        <taxon>Pezizomycotina</taxon>
        <taxon>Sordariomycetes</taxon>
        <taxon>Sordariomycetidae</taxon>
        <taxon>Sordariales</taxon>
        <taxon>Podosporaceae</taxon>
        <taxon>Podospora</taxon>
        <taxon>Podospora anserina</taxon>
    </lineage>
</organism>